<proteinExistence type="predicted"/>
<accession>A0A8H5F567</accession>
<dbReference type="Proteomes" id="UP000567179">
    <property type="component" value="Unassembled WGS sequence"/>
</dbReference>
<evidence type="ECO:0000313" key="2">
    <source>
        <dbReference type="EMBL" id="KAF5324235.1"/>
    </source>
</evidence>
<gene>
    <name evidence="2" type="ORF">D9619_011429</name>
</gene>
<evidence type="ECO:0000313" key="3">
    <source>
        <dbReference type="Proteomes" id="UP000567179"/>
    </source>
</evidence>
<reference evidence="2 3" key="1">
    <citation type="journal article" date="2020" name="ISME J.">
        <title>Uncovering the hidden diversity of litter-decomposition mechanisms in mushroom-forming fungi.</title>
        <authorList>
            <person name="Floudas D."/>
            <person name="Bentzer J."/>
            <person name="Ahren D."/>
            <person name="Johansson T."/>
            <person name="Persson P."/>
            <person name="Tunlid A."/>
        </authorList>
    </citation>
    <scope>NUCLEOTIDE SEQUENCE [LARGE SCALE GENOMIC DNA]</scope>
    <source>
        <strain evidence="2 3">CBS 101986</strain>
    </source>
</reference>
<organism evidence="2 3">
    <name type="scientific">Psilocybe cf. subviscida</name>
    <dbReference type="NCBI Taxonomy" id="2480587"/>
    <lineage>
        <taxon>Eukaryota</taxon>
        <taxon>Fungi</taxon>
        <taxon>Dikarya</taxon>
        <taxon>Basidiomycota</taxon>
        <taxon>Agaricomycotina</taxon>
        <taxon>Agaricomycetes</taxon>
        <taxon>Agaricomycetidae</taxon>
        <taxon>Agaricales</taxon>
        <taxon>Agaricineae</taxon>
        <taxon>Strophariaceae</taxon>
        <taxon>Psilocybe</taxon>
    </lineage>
</organism>
<evidence type="ECO:0000256" key="1">
    <source>
        <dbReference type="SAM" id="MobiDB-lite"/>
    </source>
</evidence>
<feature type="region of interest" description="Disordered" evidence="1">
    <location>
        <begin position="310"/>
        <end position="351"/>
    </location>
</feature>
<sequence length="351" mass="38444">MNLRTTQVPRSTEVRTASHRPQEVSSYCITLVFTFDYDIRKAVFAAHPQSTASLRPLLYPAAARHRLHPLQWPPSRSLRYPHIAAFLQSEILIPLTDQERESNSCITGLDGLASGRFAPPSVAHLESVSASFLLFSLTQVVQHLKCHIPIFTPGELRIHSHRSVPAIDIGASACYFRCNSFDPTAWAHPPWLPRQIFSVFEPGAFQNAIEEAISTPGGTWTHIASNSKYLPTTSQLFVSLDIGLRAFIVTGPPMHGLVSNGQPLHSQSANGSTSTSLATPSTWSAWIIPITSLGLSSATSSTVVATTHTDDYKDQQRFPSLHAVQEDALSPPYPPSVGDRPWPQADSCHPE</sequence>
<dbReference type="AlphaFoldDB" id="A0A8H5F567"/>
<name>A0A8H5F567_9AGAR</name>
<keyword evidence="3" id="KW-1185">Reference proteome</keyword>
<dbReference type="EMBL" id="JAACJJ010000016">
    <property type="protein sequence ID" value="KAF5324235.1"/>
    <property type="molecule type" value="Genomic_DNA"/>
</dbReference>
<protein>
    <submittedName>
        <fullName evidence="2">Uncharacterized protein</fullName>
    </submittedName>
</protein>
<comment type="caution">
    <text evidence="2">The sequence shown here is derived from an EMBL/GenBank/DDBJ whole genome shotgun (WGS) entry which is preliminary data.</text>
</comment>